<evidence type="ECO:0000256" key="1">
    <source>
        <dbReference type="SAM" id="MobiDB-lite"/>
    </source>
</evidence>
<comment type="caution">
    <text evidence="2">The sequence shown here is derived from an EMBL/GenBank/DDBJ whole genome shotgun (WGS) entry which is preliminary data.</text>
</comment>
<accession>A0A5E4BTK2</accession>
<organism evidence="2 3">
    <name type="scientific">Marmota monax</name>
    <name type="common">Woodchuck</name>
    <dbReference type="NCBI Taxonomy" id="9995"/>
    <lineage>
        <taxon>Eukaryota</taxon>
        <taxon>Metazoa</taxon>
        <taxon>Chordata</taxon>
        <taxon>Craniata</taxon>
        <taxon>Vertebrata</taxon>
        <taxon>Euteleostomi</taxon>
        <taxon>Mammalia</taxon>
        <taxon>Eutheria</taxon>
        <taxon>Euarchontoglires</taxon>
        <taxon>Glires</taxon>
        <taxon>Rodentia</taxon>
        <taxon>Sciuromorpha</taxon>
        <taxon>Sciuridae</taxon>
        <taxon>Xerinae</taxon>
        <taxon>Marmotini</taxon>
        <taxon>Marmota</taxon>
    </lineage>
</organism>
<feature type="non-terminal residue" evidence="2">
    <location>
        <position position="1"/>
    </location>
</feature>
<name>A0A5E4BTK2_MARMO</name>
<keyword evidence="3" id="KW-1185">Reference proteome</keyword>
<feature type="compositionally biased region" description="Basic and acidic residues" evidence="1">
    <location>
        <begin position="1"/>
        <end position="10"/>
    </location>
</feature>
<protein>
    <submittedName>
        <fullName evidence="2">Uncharacterized protein</fullName>
    </submittedName>
</protein>
<dbReference type="AlphaFoldDB" id="A0A5E4BTK2"/>
<dbReference type="EMBL" id="CABDUW010000651">
    <property type="protein sequence ID" value="VTJ72937.1"/>
    <property type="molecule type" value="Genomic_DNA"/>
</dbReference>
<gene>
    <name evidence="2" type="ORF">MONAX_5E033259</name>
</gene>
<feature type="non-terminal residue" evidence="2">
    <location>
        <position position="100"/>
    </location>
</feature>
<reference evidence="2" key="1">
    <citation type="submission" date="2019-04" db="EMBL/GenBank/DDBJ databases">
        <authorList>
            <person name="Alioto T."/>
            <person name="Alioto T."/>
        </authorList>
    </citation>
    <scope>NUCLEOTIDE SEQUENCE [LARGE SCALE GENOMIC DNA]</scope>
</reference>
<dbReference type="Proteomes" id="UP000335636">
    <property type="component" value="Unassembled WGS sequence"/>
</dbReference>
<evidence type="ECO:0000313" key="3">
    <source>
        <dbReference type="Proteomes" id="UP000335636"/>
    </source>
</evidence>
<proteinExistence type="predicted"/>
<sequence>VDEAKNRKSVEGLLPPSQRTERRWHETPVAGRDEAHGSAGRLSHTDGGTVPRCSREDRTGGQAEWGGEILVERAPRWRERLGDAVGHLEEGAAREGWQAQ</sequence>
<feature type="compositionally biased region" description="Basic and acidic residues" evidence="1">
    <location>
        <begin position="19"/>
        <end position="36"/>
    </location>
</feature>
<evidence type="ECO:0000313" key="2">
    <source>
        <dbReference type="EMBL" id="VTJ72937.1"/>
    </source>
</evidence>
<feature type="region of interest" description="Disordered" evidence="1">
    <location>
        <begin position="1"/>
        <end position="64"/>
    </location>
</feature>